<dbReference type="InterPro" id="IPR031893">
    <property type="entry name" value="Phage_tail_APC"/>
</dbReference>
<accession>A0A644XBD0</accession>
<evidence type="ECO:0000313" key="2">
    <source>
        <dbReference type="EMBL" id="MPM13217.1"/>
    </source>
</evidence>
<organism evidence="2">
    <name type="scientific">bioreactor metagenome</name>
    <dbReference type="NCBI Taxonomy" id="1076179"/>
    <lineage>
        <taxon>unclassified sequences</taxon>
        <taxon>metagenomes</taxon>
        <taxon>ecological metagenomes</taxon>
    </lineage>
</organism>
<dbReference type="AlphaFoldDB" id="A0A644XBD0"/>
<evidence type="ECO:0000259" key="1">
    <source>
        <dbReference type="Pfam" id="PF16778"/>
    </source>
</evidence>
<dbReference type="EMBL" id="VSSQ01002085">
    <property type="protein sequence ID" value="MPM13217.1"/>
    <property type="molecule type" value="Genomic_DNA"/>
</dbReference>
<dbReference type="Pfam" id="PF16778">
    <property type="entry name" value="Phage_tail_APC"/>
    <property type="match status" value="1"/>
</dbReference>
<sequence length="128" mass="14860">MTGFILKRSETDYVVNCDAQGNGGYNVVPKEIDPCNAYTLEEVRTYLLDNPEMLLDFEALDMQRLTREARAHRDTLLKETVDSVNPMRWEALTELQKDAWRVYRQALLDVPQQEGFPTAIVWPEVPRE</sequence>
<name>A0A644XBD0_9ZZZZ</name>
<feature type="domain" description="Phage tail assembly chaperone-like" evidence="1">
    <location>
        <begin position="68"/>
        <end position="126"/>
    </location>
</feature>
<gene>
    <name evidence="2" type="ORF">SDC9_59573</name>
</gene>
<comment type="caution">
    <text evidence="2">The sequence shown here is derived from an EMBL/GenBank/DDBJ whole genome shotgun (WGS) entry which is preliminary data.</text>
</comment>
<reference evidence="2" key="1">
    <citation type="submission" date="2019-08" db="EMBL/GenBank/DDBJ databases">
        <authorList>
            <person name="Kucharzyk K."/>
            <person name="Murdoch R.W."/>
            <person name="Higgins S."/>
            <person name="Loffler F."/>
        </authorList>
    </citation>
    <scope>NUCLEOTIDE SEQUENCE</scope>
</reference>
<proteinExistence type="predicted"/>
<protein>
    <recommendedName>
        <fullName evidence="1">Phage tail assembly chaperone-like domain-containing protein</fullName>
    </recommendedName>
</protein>